<dbReference type="SMART" id="SM00248">
    <property type="entry name" value="ANK"/>
    <property type="match status" value="5"/>
</dbReference>
<dbReference type="PROSITE" id="PS50181">
    <property type="entry name" value="FBOX"/>
    <property type="match status" value="1"/>
</dbReference>
<dbReference type="SUPFAM" id="SSF81383">
    <property type="entry name" value="F-box domain"/>
    <property type="match status" value="1"/>
</dbReference>
<evidence type="ECO:0000256" key="1">
    <source>
        <dbReference type="ARBA" id="ARBA00022737"/>
    </source>
</evidence>
<reference evidence="4" key="1">
    <citation type="journal article" date="2019" name="MBio">
        <title>Virus Genomes from Deep Sea Sediments Expand the Ocean Megavirome and Support Independent Origins of Viral Gigantism.</title>
        <authorList>
            <person name="Backstrom D."/>
            <person name="Yutin N."/>
            <person name="Jorgensen S.L."/>
            <person name="Dharamshi J."/>
            <person name="Homa F."/>
            <person name="Zaremba-Niedwiedzka K."/>
            <person name="Spang A."/>
            <person name="Wolf Y.I."/>
            <person name="Koonin E.V."/>
            <person name="Ettema T.J."/>
        </authorList>
    </citation>
    <scope>NUCLEOTIDE SEQUENCE</scope>
</reference>
<name>A0A481Z8G1_9VIRU</name>
<dbReference type="PROSITE" id="PS50088">
    <property type="entry name" value="ANK_REPEAT"/>
    <property type="match status" value="3"/>
</dbReference>
<keyword evidence="2" id="KW-0040">ANK repeat</keyword>
<dbReference type="PANTHER" id="PTHR24201">
    <property type="entry name" value="ANK_REP_REGION DOMAIN-CONTAINING PROTEIN"/>
    <property type="match status" value="1"/>
</dbReference>
<sequence length="291" mass="33043">MEDPKVHGIRASETPFFDLPQELIWKMLYYLPPKDAIHFCLTHRGAAQIICHNNNFWFEKIWRDFGDAFELNMEDIPVENRIETYKKYWKETRERLFECAIDGKVECVASLLHIGVSPNVWLETGGIEEETALLVVLMDYVGGENENIVRLLLEYDANPNIREDHEGWTALMLASGKGQDDLVMLLLEHDADPDFQDEDDMTALLHATTSNRTNIVRVLLEHDADPDYQNFDNETALMVASEEGYTNIARLLLEHDADPDIEGAGTMTALQIASGFGNQDIVGLLRTASQT</sequence>
<organism evidence="4">
    <name type="scientific">Pithovirus LCPAC304</name>
    <dbReference type="NCBI Taxonomy" id="2506594"/>
    <lineage>
        <taxon>Viruses</taxon>
        <taxon>Pithoviruses</taxon>
    </lineage>
</organism>
<dbReference type="CDD" id="cd09917">
    <property type="entry name" value="F-box_SF"/>
    <property type="match status" value="1"/>
</dbReference>
<accession>A0A481Z8G1</accession>
<dbReference type="InterPro" id="IPR036047">
    <property type="entry name" value="F-box-like_dom_sf"/>
</dbReference>
<protein>
    <submittedName>
        <fullName evidence="4">F-box domain and ankyrin repeat protein</fullName>
    </submittedName>
</protein>
<dbReference type="InterPro" id="IPR036770">
    <property type="entry name" value="Ankyrin_rpt-contain_sf"/>
</dbReference>
<dbReference type="PROSITE" id="PS50297">
    <property type="entry name" value="ANK_REP_REGION"/>
    <property type="match status" value="3"/>
</dbReference>
<dbReference type="InterPro" id="IPR001810">
    <property type="entry name" value="F-box_dom"/>
</dbReference>
<dbReference type="SUPFAM" id="SSF48403">
    <property type="entry name" value="Ankyrin repeat"/>
    <property type="match status" value="1"/>
</dbReference>
<gene>
    <name evidence="4" type="ORF">LCPAC304_05110</name>
</gene>
<evidence type="ECO:0000256" key="2">
    <source>
        <dbReference type="ARBA" id="ARBA00023043"/>
    </source>
</evidence>
<dbReference type="EMBL" id="MK500568">
    <property type="protein sequence ID" value="QBK92164.1"/>
    <property type="molecule type" value="Genomic_DNA"/>
</dbReference>
<keyword evidence="1" id="KW-0677">Repeat</keyword>
<evidence type="ECO:0000313" key="4">
    <source>
        <dbReference type="EMBL" id="QBK92164.1"/>
    </source>
</evidence>
<dbReference type="Gene3D" id="1.25.40.20">
    <property type="entry name" value="Ankyrin repeat-containing domain"/>
    <property type="match status" value="2"/>
</dbReference>
<dbReference type="InterPro" id="IPR002110">
    <property type="entry name" value="Ankyrin_rpt"/>
</dbReference>
<dbReference type="PANTHER" id="PTHR24201:SF16">
    <property type="entry name" value="ANKYRIN-1-LIKE-RELATED"/>
    <property type="match status" value="1"/>
</dbReference>
<dbReference type="Pfam" id="PF12796">
    <property type="entry name" value="Ank_2"/>
    <property type="match status" value="1"/>
</dbReference>
<evidence type="ECO:0000259" key="3">
    <source>
        <dbReference type="PROSITE" id="PS50181"/>
    </source>
</evidence>
<proteinExistence type="predicted"/>
<dbReference type="InterPro" id="IPR050776">
    <property type="entry name" value="Ank_Repeat/CDKN_Inhibitor"/>
</dbReference>
<feature type="domain" description="F-box" evidence="3">
    <location>
        <begin position="13"/>
        <end position="65"/>
    </location>
</feature>